<gene>
    <name evidence="1" type="ORF">BK661_13525</name>
</gene>
<proteinExistence type="predicted"/>
<dbReference type="AlphaFoldDB" id="A0A423J5W5"/>
<evidence type="ECO:0000313" key="2">
    <source>
        <dbReference type="Proteomes" id="UP000283260"/>
    </source>
</evidence>
<protein>
    <submittedName>
        <fullName evidence="1">Uncharacterized protein</fullName>
    </submittedName>
</protein>
<dbReference type="EMBL" id="MOBL01000012">
    <property type="protein sequence ID" value="RON33090.1"/>
    <property type="molecule type" value="Genomic_DNA"/>
</dbReference>
<comment type="caution">
    <text evidence="1">The sequence shown here is derived from an EMBL/GenBank/DDBJ whole genome shotgun (WGS) entry which is preliminary data.</text>
</comment>
<sequence>MYQGDCQCYLESDEYKAYKEIEEQIGHCTPEQAWAMYYVSIGMVRENIAMAVMEHIARGNKALLVEFPELAPAEREFTNRVKADHASLYSEGATSPGSRRCP</sequence>
<organism evidence="1 2">
    <name type="scientific">Pseudomonas frederiksbergensis</name>
    <dbReference type="NCBI Taxonomy" id="104087"/>
    <lineage>
        <taxon>Bacteria</taxon>
        <taxon>Pseudomonadati</taxon>
        <taxon>Pseudomonadota</taxon>
        <taxon>Gammaproteobacteria</taxon>
        <taxon>Pseudomonadales</taxon>
        <taxon>Pseudomonadaceae</taxon>
        <taxon>Pseudomonas</taxon>
    </lineage>
</organism>
<accession>A0A423J5W5</accession>
<name>A0A423J5W5_9PSED</name>
<dbReference type="Proteomes" id="UP000283260">
    <property type="component" value="Unassembled WGS sequence"/>
</dbReference>
<dbReference type="RefSeq" id="WP_123497373.1">
    <property type="nucleotide sequence ID" value="NZ_JBNDKA010000001.1"/>
</dbReference>
<reference evidence="1 2" key="1">
    <citation type="submission" date="2016-10" db="EMBL/GenBank/DDBJ databases">
        <title>Comparative genome analysis of multiple Pseudomonas spp. focuses on biocontrol and plant growth promoting traits.</title>
        <authorList>
            <person name="Tao X.-Y."/>
            <person name="Taylor C.G."/>
        </authorList>
    </citation>
    <scope>NUCLEOTIDE SEQUENCE [LARGE SCALE GENOMIC DNA]</scope>
    <source>
        <strain evidence="1 2">94G2</strain>
    </source>
</reference>
<evidence type="ECO:0000313" key="1">
    <source>
        <dbReference type="EMBL" id="RON33090.1"/>
    </source>
</evidence>